<evidence type="ECO:0000313" key="7">
    <source>
        <dbReference type="Proteomes" id="UP000243140"/>
    </source>
</evidence>
<evidence type="ECO:0000256" key="4">
    <source>
        <dbReference type="SAM" id="Phobius"/>
    </source>
</evidence>
<keyword evidence="2" id="KW-0503">Monooxygenase</keyword>
<dbReference type="InterPro" id="IPR050766">
    <property type="entry name" value="Bact_Lucif_Oxidored"/>
</dbReference>
<reference evidence="6 7" key="1">
    <citation type="submission" date="2017-02" db="EMBL/GenBank/DDBJ databases">
        <title>The new phylogeny of genus Mycobacterium.</title>
        <authorList>
            <person name="Tortoli E."/>
            <person name="Trovato A."/>
            <person name="Cirillo D.M."/>
        </authorList>
    </citation>
    <scope>NUCLEOTIDE SEQUENCE [LARGE SCALE GENOMIC DNA]</scope>
    <source>
        <strain evidence="6 7">IP1130001</strain>
    </source>
</reference>
<keyword evidence="4" id="KW-0472">Membrane</keyword>
<dbReference type="InterPro" id="IPR036661">
    <property type="entry name" value="Luciferase-like_sf"/>
</dbReference>
<feature type="compositionally biased region" description="Basic and acidic residues" evidence="3">
    <location>
        <begin position="238"/>
        <end position="258"/>
    </location>
</feature>
<feature type="transmembrane region" description="Helical" evidence="4">
    <location>
        <begin position="50"/>
        <end position="68"/>
    </location>
</feature>
<evidence type="ECO:0000256" key="2">
    <source>
        <dbReference type="ARBA" id="ARBA00023033"/>
    </source>
</evidence>
<keyword evidence="7" id="KW-1185">Reference proteome</keyword>
<evidence type="ECO:0000259" key="5">
    <source>
        <dbReference type="Pfam" id="PF00296"/>
    </source>
</evidence>
<dbReference type="RefSeq" id="WP_083010662.1">
    <property type="nucleotide sequence ID" value="NZ_CP060015.1"/>
</dbReference>
<evidence type="ECO:0000313" key="6">
    <source>
        <dbReference type="EMBL" id="ORA82425.1"/>
    </source>
</evidence>
<dbReference type="PANTHER" id="PTHR30137">
    <property type="entry name" value="LUCIFERASE-LIKE MONOOXYGENASE"/>
    <property type="match status" value="1"/>
</dbReference>
<dbReference type="Gene3D" id="3.20.20.30">
    <property type="entry name" value="Luciferase-like domain"/>
    <property type="match status" value="1"/>
</dbReference>
<dbReference type="EMBL" id="MVHV01000010">
    <property type="protein sequence ID" value="ORA82425.1"/>
    <property type="molecule type" value="Genomic_DNA"/>
</dbReference>
<dbReference type="PANTHER" id="PTHR30137:SF8">
    <property type="entry name" value="BLR5498 PROTEIN"/>
    <property type="match status" value="1"/>
</dbReference>
<keyword evidence="1" id="KW-0560">Oxidoreductase</keyword>
<dbReference type="Pfam" id="PF00296">
    <property type="entry name" value="Bac_luciferase"/>
    <property type="match status" value="1"/>
</dbReference>
<comment type="caution">
    <text evidence="6">The sequence shown here is derived from an EMBL/GenBank/DDBJ whole genome shotgun (WGS) entry which is preliminary data.</text>
</comment>
<dbReference type="Proteomes" id="UP000243140">
    <property type="component" value="Unassembled WGS sequence"/>
</dbReference>
<gene>
    <name evidence="6" type="ORF">BST29_12055</name>
</gene>
<keyword evidence="4" id="KW-1133">Transmembrane helix</keyword>
<keyword evidence="4" id="KW-0812">Transmembrane</keyword>
<name>A0ABX3SRX2_MYCMA</name>
<organism evidence="6 7">
    <name type="scientific">Mycobacterium malmoense</name>
    <dbReference type="NCBI Taxonomy" id="1780"/>
    <lineage>
        <taxon>Bacteria</taxon>
        <taxon>Bacillati</taxon>
        <taxon>Actinomycetota</taxon>
        <taxon>Actinomycetes</taxon>
        <taxon>Mycobacteriales</taxon>
        <taxon>Mycobacteriaceae</taxon>
        <taxon>Mycobacterium</taxon>
    </lineage>
</organism>
<dbReference type="InterPro" id="IPR011251">
    <property type="entry name" value="Luciferase-like_dom"/>
</dbReference>
<protein>
    <recommendedName>
        <fullName evidence="5">Luciferase-like domain-containing protein</fullName>
    </recommendedName>
</protein>
<dbReference type="SUPFAM" id="SSF51679">
    <property type="entry name" value="Bacterial luciferase-like"/>
    <property type="match status" value="1"/>
</dbReference>
<feature type="domain" description="Luciferase-like" evidence="5">
    <location>
        <begin position="25"/>
        <end position="296"/>
    </location>
</feature>
<evidence type="ECO:0000256" key="1">
    <source>
        <dbReference type="ARBA" id="ARBA00023002"/>
    </source>
</evidence>
<feature type="region of interest" description="Disordered" evidence="3">
    <location>
        <begin position="238"/>
        <end position="266"/>
    </location>
</feature>
<accession>A0ABX3SRX2</accession>
<sequence>MRRRPRFGVLLNMGAVLGATPEAIFGLTLEQADTAEQLGYADLWVTEHHFIRFGINPSALTTAAFLLGRTRRIRVGTAVVLSPLCHPIELAERAALLDQLSAGRFELGLGRGGYRRDYEVFGVDFARWDEEPHFSARRLLDAWTRPPTDVQPRQRTLPHPNLLLATTSAPGIAYAARNGLALQHYFATPAPQRVEIETRYRELRGESDSGPEHLHTLIVIVDGTPGRRDQLAGALRRSFRDGDHPHVPQAGDPHRGPDGEPLGPDAMAGYVAQNAIVGPPSQVVDELGRFIETTGARRIAVFHEAIADPTVSINSLEDFALLVAPQLAKSA</sequence>
<proteinExistence type="predicted"/>
<evidence type="ECO:0000256" key="3">
    <source>
        <dbReference type="SAM" id="MobiDB-lite"/>
    </source>
</evidence>